<dbReference type="HOGENOM" id="CLU_136762_0_0_6"/>
<dbReference type="eggNOG" id="ENOG50332QM">
    <property type="taxonomic scope" value="Bacteria"/>
</dbReference>
<dbReference type="KEGG" id="swp:swp_5078"/>
<evidence type="ECO:0000313" key="3">
    <source>
        <dbReference type="EMBL" id="ACJ31693.1"/>
    </source>
</evidence>
<dbReference type="OrthoDB" id="5293867at2"/>
<keyword evidence="4" id="KW-1185">Reference proteome</keyword>
<dbReference type="RefSeq" id="WP_020915020.1">
    <property type="nucleotide sequence ID" value="NC_011566.1"/>
</dbReference>
<evidence type="ECO:0000256" key="1">
    <source>
        <dbReference type="SAM" id="Coils"/>
    </source>
</evidence>
<gene>
    <name evidence="3" type="ordered locus">swp_5078</name>
</gene>
<feature type="coiled-coil region" evidence="1">
    <location>
        <begin position="28"/>
        <end position="55"/>
    </location>
</feature>
<sequence length="155" mass="17761">MTTALIVIGFFILVALTAYATSLLLRLRKQNQARAKQQQQQAEAAKAKSEELLDSIRYIAAAMLEERCELSEGVMRIAKLFNLVGMSELVSEKYPATFKHFEVIKEHPIKEQRKTLSKQQRMKLDYTRMKSEAELEVQILEEAKQLSEFDAASLH</sequence>
<evidence type="ECO:0000313" key="4">
    <source>
        <dbReference type="Proteomes" id="UP000000753"/>
    </source>
</evidence>
<organism evidence="3 4">
    <name type="scientific">Shewanella piezotolerans (strain WP3 / JCM 13877)</name>
    <dbReference type="NCBI Taxonomy" id="225849"/>
    <lineage>
        <taxon>Bacteria</taxon>
        <taxon>Pseudomonadati</taxon>
        <taxon>Pseudomonadota</taxon>
        <taxon>Gammaproteobacteria</taxon>
        <taxon>Alteromonadales</taxon>
        <taxon>Shewanellaceae</taxon>
        <taxon>Shewanella</taxon>
    </lineage>
</organism>
<dbReference type="EMBL" id="CP000472">
    <property type="protein sequence ID" value="ACJ31693.1"/>
    <property type="molecule type" value="Genomic_DNA"/>
</dbReference>
<dbReference type="STRING" id="225849.swp_5078"/>
<protein>
    <recommendedName>
        <fullName evidence="2">DUF2489 domain-containing protein</fullName>
    </recommendedName>
</protein>
<accession>B8CVL7</accession>
<proteinExistence type="predicted"/>
<dbReference type="Proteomes" id="UP000000753">
    <property type="component" value="Chromosome"/>
</dbReference>
<dbReference type="Pfam" id="PF10675">
    <property type="entry name" value="DUF2489"/>
    <property type="match status" value="1"/>
</dbReference>
<feature type="domain" description="DUF2489" evidence="2">
    <location>
        <begin position="14"/>
        <end position="146"/>
    </location>
</feature>
<dbReference type="InterPro" id="IPR019617">
    <property type="entry name" value="DUF2489"/>
</dbReference>
<name>B8CVL7_SHEPW</name>
<evidence type="ECO:0000259" key="2">
    <source>
        <dbReference type="Pfam" id="PF10675"/>
    </source>
</evidence>
<reference evidence="3 4" key="1">
    <citation type="journal article" date="2008" name="PLoS ONE">
        <title>Environmental adaptation: genomic analysis of the piezotolerant and psychrotolerant deep-sea iron reducing bacterium Shewanella piezotolerans WP3.</title>
        <authorList>
            <person name="Wang F."/>
            <person name="Wang J."/>
            <person name="Jian H."/>
            <person name="Zhang B."/>
            <person name="Li S."/>
            <person name="Wang F."/>
            <person name="Zeng X."/>
            <person name="Gao L."/>
            <person name="Bartlett D.H."/>
            <person name="Yu J."/>
            <person name="Hu S."/>
            <person name="Xiao X."/>
        </authorList>
    </citation>
    <scope>NUCLEOTIDE SEQUENCE [LARGE SCALE GENOMIC DNA]</scope>
    <source>
        <strain evidence="4">WP3 / JCM 13877</strain>
    </source>
</reference>
<dbReference type="AlphaFoldDB" id="B8CVL7"/>
<keyword evidence="1" id="KW-0175">Coiled coil</keyword>